<feature type="compositionally biased region" description="Low complexity" evidence="1">
    <location>
        <begin position="1"/>
        <end position="10"/>
    </location>
</feature>
<feature type="region of interest" description="Disordered" evidence="1">
    <location>
        <begin position="1"/>
        <end position="69"/>
    </location>
</feature>
<proteinExistence type="predicted"/>
<dbReference type="AlphaFoldDB" id="A0A7J5E0B6"/>
<reference evidence="4 5" key="1">
    <citation type="submission" date="2019-09" db="EMBL/GenBank/DDBJ databases">
        <title>Pimelobacter sp. isolated from Paulinella.</title>
        <authorList>
            <person name="Jeong S.E."/>
        </authorList>
    </citation>
    <scope>NUCLEOTIDE SEQUENCE [LARGE SCALE GENOMIC DNA]</scope>
    <source>
        <strain evidence="4 5">Pch-N</strain>
    </source>
</reference>
<dbReference type="InterPro" id="IPR005693">
    <property type="entry name" value="Mce"/>
</dbReference>
<dbReference type="NCBIfam" id="TIGR00996">
    <property type="entry name" value="Mtu_fam_mce"/>
    <property type="match status" value="1"/>
</dbReference>
<dbReference type="Proteomes" id="UP000449906">
    <property type="component" value="Unassembled WGS sequence"/>
</dbReference>
<name>A0A7J5E0B6_NOCSI</name>
<feature type="domain" description="Mammalian cell entry C-terminal" evidence="3">
    <location>
        <begin position="190"/>
        <end position="373"/>
    </location>
</feature>
<dbReference type="EMBL" id="WBVM01000001">
    <property type="protein sequence ID" value="KAB2811702.1"/>
    <property type="molecule type" value="Genomic_DNA"/>
</dbReference>
<dbReference type="InterPro" id="IPR052336">
    <property type="entry name" value="MlaD_Phospholipid_Transporter"/>
</dbReference>
<evidence type="ECO:0000259" key="2">
    <source>
        <dbReference type="Pfam" id="PF02470"/>
    </source>
</evidence>
<protein>
    <submittedName>
        <fullName evidence="4">MCE family protein</fullName>
    </submittedName>
</protein>
<dbReference type="Pfam" id="PF11887">
    <property type="entry name" value="Mce4_CUP1"/>
    <property type="match status" value="1"/>
</dbReference>
<gene>
    <name evidence="4" type="ORF">F9L07_07535</name>
</gene>
<dbReference type="InterPro" id="IPR024516">
    <property type="entry name" value="Mce_C"/>
</dbReference>
<dbReference type="PANTHER" id="PTHR33371:SF15">
    <property type="entry name" value="LIPOPROTEIN LPRN"/>
    <property type="match status" value="1"/>
</dbReference>
<evidence type="ECO:0000256" key="1">
    <source>
        <dbReference type="SAM" id="MobiDB-lite"/>
    </source>
</evidence>
<comment type="caution">
    <text evidence="4">The sequence shown here is derived from an EMBL/GenBank/DDBJ whole genome shotgun (WGS) entry which is preliminary data.</text>
</comment>
<dbReference type="GO" id="GO:0005576">
    <property type="term" value="C:extracellular region"/>
    <property type="evidence" value="ECO:0007669"/>
    <property type="project" value="TreeGrafter"/>
</dbReference>
<dbReference type="InterPro" id="IPR003399">
    <property type="entry name" value="Mce/MlaD"/>
</dbReference>
<organism evidence="4 5">
    <name type="scientific">Nocardioides simplex</name>
    <name type="common">Arthrobacter simplex</name>
    <dbReference type="NCBI Taxonomy" id="2045"/>
    <lineage>
        <taxon>Bacteria</taxon>
        <taxon>Bacillati</taxon>
        <taxon>Actinomycetota</taxon>
        <taxon>Actinomycetes</taxon>
        <taxon>Propionibacteriales</taxon>
        <taxon>Nocardioidaceae</taxon>
        <taxon>Pimelobacter</taxon>
    </lineage>
</organism>
<evidence type="ECO:0000313" key="5">
    <source>
        <dbReference type="Proteomes" id="UP000449906"/>
    </source>
</evidence>
<accession>A0A7J5E0B6</accession>
<dbReference type="PANTHER" id="PTHR33371">
    <property type="entry name" value="INTERMEMBRANE PHOSPHOLIPID TRANSPORT SYSTEM BINDING PROTEIN MLAD-RELATED"/>
    <property type="match status" value="1"/>
</dbReference>
<evidence type="ECO:0000259" key="3">
    <source>
        <dbReference type="Pfam" id="PF11887"/>
    </source>
</evidence>
<dbReference type="Pfam" id="PF02470">
    <property type="entry name" value="MlaD"/>
    <property type="match status" value="1"/>
</dbReference>
<evidence type="ECO:0000313" key="4">
    <source>
        <dbReference type="EMBL" id="KAB2811702.1"/>
    </source>
</evidence>
<sequence>MGPRPAARAVRVQRRPVLGDVPRPHVPGVRREARRRDRHPGLRAALQRPGHGRARPDPRRALQRAAGGDPVTGRLRRGLAVLVVLGGAVTGTAGCGLTLEDVPLPKLVDGPTYPLTIEFSDALNLPVDAPVKLDGATVGQVTEVEAGDYVAEVELALSTSVRLRAGSRAEIRLTSPMGTAFVQLFPAAEGKVLAEGATIPAAATGAAPDVTDLLSALSTVVTGGSFADISTIVHELDTALTGNADDVRRLLGRLDTAVTDLNQDLPRLDRLTGALDRLTTRLTGDLPVITRSLTELTDLVTTLDEQRDELVAALASLQRFDAVATPLTKAVRADLVAQLKDMRPVVRSLLDGRKDIDGVMAGLVAFAEGSDRAAPGDFANFDLTFLLDLKALTATGAPR</sequence>
<feature type="domain" description="Mce/MlaD" evidence="2">
    <location>
        <begin position="111"/>
        <end position="186"/>
    </location>
</feature>